<evidence type="ECO:0000313" key="4">
    <source>
        <dbReference type="Proteomes" id="UP001409585"/>
    </source>
</evidence>
<comment type="caution">
    <text evidence="3">The sequence shown here is derived from an EMBL/GenBank/DDBJ whole genome shotgun (WGS) entry which is preliminary data.</text>
</comment>
<dbReference type="SUPFAM" id="SSF56300">
    <property type="entry name" value="Metallo-dependent phosphatases"/>
    <property type="match status" value="1"/>
</dbReference>
<dbReference type="InterPro" id="IPR024654">
    <property type="entry name" value="Calcineurin-like_PHP_lpxH"/>
</dbReference>
<sequence length="250" mass="27673">MRIALISDIHANVFALEAVLNAINNQGCDLVINLGDILYGPISPRETFEYLEANNCLTIKGNQDDDIIIAARQSSAQPNPTLAWVLEQLPSRAVQWLAELPDEITLEEVYVCHGAPGNNCLYLTEDVSTGLPYPRSDANIQQHLAGTTQPVIVCGHSHLPRAIWLESNQLVVNPGSVGLPAYRDDLPHPHAMETFSPHARYCLLDKTQHGWQVSQQQVPYPHLEAAKLARSRNRPDWAYALMTGRAVVTC</sequence>
<dbReference type="InterPro" id="IPR050126">
    <property type="entry name" value="Ap4A_hydrolase"/>
</dbReference>
<dbReference type="GO" id="GO:0016791">
    <property type="term" value="F:phosphatase activity"/>
    <property type="evidence" value="ECO:0007669"/>
    <property type="project" value="TreeGrafter"/>
</dbReference>
<dbReference type="Proteomes" id="UP001409585">
    <property type="component" value="Unassembled WGS sequence"/>
</dbReference>
<accession>A0AAV3TXM9</accession>
<keyword evidence="4" id="KW-1185">Reference proteome</keyword>
<gene>
    <name evidence="3" type="ORF">GCM10025791_03920</name>
</gene>
<dbReference type="GO" id="GO:0005737">
    <property type="term" value="C:cytoplasm"/>
    <property type="evidence" value="ECO:0007669"/>
    <property type="project" value="TreeGrafter"/>
</dbReference>
<comment type="similarity">
    <text evidence="1">Belongs to the metallophosphoesterase superfamily. YfcE family.</text>
</comment>
<dbReference type="Gene3D" id="3.60.21.10">
    <property type="match status" value="1"/>
</dbReference>
<dbReference type="InterPro" id="IPR029052">
    <property type="entry name" value="Metallo-depent_PP-like"/>
</dbReference>
<name>A0AAV3TXM9_9ALTE</name>
<dbReference type="Pfam" id="PF12850">
    <property type="entry name" value="Metallophos_2"/>
    <property type="match status" value="1"/>
</dbReference>
<organism evidence="3 4">
    <name type="scientific">Halioxenophilus aromaticivorans</name>
    <dbReference type="NCBI Taxonomy" id="1306992"/>
    <lineage>
        <taxon>Bacteria</taxon>
        <taxon>Pseudomonadati</taxon>
        <taxon>Pseudomonadota</taxon>
        <taxon>Gammaproteobacteria</taxon>
        <taxon>Alteromonadales</taxon>
        <taxon>Alteromonadaceae</taxon>
        <taxon>Halioxenophilus</taxon>
    </lineage>
</organism>
<protein>
    <submittedName>
        <fullName evidence="3">Metallophosphoesterase family protein</fullName>
    </submittedName>
</protein>
<dbReference type="InterPro" id="IPR011152">
    <property type="entry name" value="Pesterase_MJ0912"/>
</dbReference>
<dbReference type="PANTHER" id="PTHR42850">
    <property type="entry name" value="METALLOPHOSPHOESTERASE"/>
    <property type="match status" value="1"/>
</dbReference>
<reference evidence="4" key="1">
    <citation type="journal article" date="2019" name="Int. J. Syst. Evol. Microbiol.">
        <title>The Global Catalogue of Microorganisms (GCM) 10K type strain sequencing project: providing services to taxonomists for standard genome sequencing and annotation.</title>
        <authorList>
            <consortium name="The Broad Institute Genomics Platform"/>
            <consortium name="The Broad Institute Genome Sequencing Center for Infectious Disease"/>
            <person name="Wu L."/>
            <person name="Ma J."/>
        </authorList>
    </citation>
    <scope>NUCLEOTIDE SEQUENCE [LARGE SCALE GENOMIC DNA]</scope>
    <source>
        <strain evidence="4">JCM 19134</strain>
    </source>
</reference>
<evidence type="ECO:0000259" key="2">
    <source>
        <dbReference type="Pfam" id="PF12850"/>
    </source>
</evidence>
<dbReference type="AlphaFoldDB" id="A0AAV3TXM9"/>
<dbReference type="PIRSF" id="PIRSF000883">
    <property type="entry name" value="Pesterase_MJ0912"/>
    <property type="match status" value="1"/>
</dbReference>
<evidence type="ECO:0000256" key="1">
    <source>
        <dbReference type="ARBA" id="ARBA00008950"/>
    </source>
</evidence>
<feature type="domain" description="Calcineurin-like phosphoesterase" evidence="2">
    <location>
        <begin position="1"/>
        <end position="181"/>
    </location>
</feature>
<dbReference type="EMBL" id="BAABLX010000003">
    <property type="protein sequence ID" value="GAA4931050.1"/>
    <property type="molecule type" value="Genomic_DNA"/>
</dbReference>
<proteinExistence type="inferred from homology"/>
<evidence type="ECO:0000313" key="3">
    <source>
        <dbReference type="EMBL" id="GAA4931050.1"/>
    </source>
</evidence>
<dbReference type="PANTHER" id="PTHR42850:SF2">
    <property type="entry name" value="BLL5683 PROTEIN"/>
    <property type="match status" value="1"/>
</dbReference>